<keyword evidence="6" id="KW-1003">Cell membrane</keyword>
<keyword evidence="4 6" id="KW-1133">Transmembrane helix</keyword>
<dbReference type="Pfam" id="PF01925">
    <property type="entry name" value="TauE"/>
    <property type="match status" value="1"/>
</dbReference>
<evidence type="ECO:0000256" key="1">
    <source>
        <dbReference type="ARBA" id="ARBA00004141"/>
    </source>
</evidence>
<dbReference type="RefSeq" id="WP_182558757.1">
    <property type="nucleotide sequence ID" value="NZ_JACGWT010000001.1"/>
</dbReference>
<dbReference type="EMBL" id="JACGWT010000001">
    <property type="protein sequence ID" value="MBA8793223.1"/>
    <property type="molecule type" value="Genomic_DNA"/>
</dbReference>
<protein>
    <recommendedName>
        <fullName evidence="6">Probable membrane transporter protein</fullName>
    </recommendedName>
</protein>
<feature type="transmembrane region" description="Helical" evidence="6">
    <location>
        <begin position="69"/>
        <end position="87"/>
    </location>
</feature>
<evidence type="ECO:0000313" key="7">
    <source>
        <dbReference type="EMBL" id="MBA8793223.1"/>
    </source>
</evidence>
<feature type="transmembrane region" description="Helical" evidence="6">
    <location>
        <begin position="260"/>
        <end position="278"/>
    </location>
</feature>
<reference evidence="7 8" key="1">
    <citation type="submission" date="2020-07" db="EMBL/GenBank/DDBJ databases">
        <title>Sequencing the genomes of 1000 actinobacteria strains.</title>
        <authorList>
            <person name="Klenk H.-P."/>
        </authorList>
    </citation>
    <scope>NUCLEOTIDE SEQUENCE [LARGE SCALE GENOMIC DNA]</scope>
    <source>
        <strain evidence="7 8">DSM 100723</strain>
    </source>
</reference>
<dbReference type="InterPro" id="IPR002781">
    <property type="entry name" value="TM_pro_TauE-like"/>
</dbReference>
<keyword evidence="5 6" id="KW-0472">Membrane</keyword>
<feature type="transmembrane region" description="Helical" evidence="6">
    <location>
        <begin position="231"/>
        <end position="248"/>
    </location>
</feature>
<evidence type="ECO:0000256" key="3">
    <source>
        <dbReference type="ARBA" id="ARBA00022692"/>
    </source>
</evidence>
<accession>A0A7W3IQ72</accession>
<dbReference type="PANTHER" id="PTHR43701">
    <property type="entry name" value="MEMBRANE TRANSPORTER PROTEIN MJ0441-RELATED"/>
    <property type="match status" value="1"/>
</dbReference>
<proteinExistence type="inferred from homology"/>
<feature type="transmembrane region" description="Helical" evidence="6">
    <location>
        <begin position="99"/>
        <end position="121"/>
    </location>
</feature>
<gene>
    <name evidence="7" type="ORF">FHX74_000817</name>
</gene>
<feature type="transmembrane region" description="Helical" evidence="6">
    <location>
        <begin position="25"/>
        <end position="48"/>
    </location>
</feature>
<evidence type="ECO:0000256" key="5">
    <source>
        <dbReference type="ARBA" id="ARBA00023136"/>
    </source>
</evidence>
<comment type="similarity">
    <text evidence="2 6">Belongs to the 4-toluene sulfonate uptake permease (TSUP) (TC 2.A.102) family.</text>
</comment>
<evidence type="ECO:0000256" key="4">
    <source>
        <dbReference type="ARBA" id="ARBA00022989"/>
    </source>
</evidence>
<dbReference type="PANTHER" id="PTHR43701:SF12">
    <property type="entry name" value="MEMBRANE TRANSPORTER PROTEIN YTNM-RELATED"/>
    <property type="match status" value="1"/>
</dbReference>
<evidence type="ECO:0000256" key="6">
    <source>
        <dbReference type="RuleBase" id="RU363041"/>
    </source>
</evidence>
<evidence type="ECO:0000313" key="8">
    <source>
        <dbReference type="Proteomes" id="UP000523079"/>
    </source>
</evidence>
<comment type="subcellular location">
    <subcellularLocation>
        <location evidence="6">Cell membrane</location>
        <topology evidence="6">Multi-pass membrane protein</topology>
    </subcellularLocation>
    <subcellularLocation>
        <location evidence="1">Membrane</location>
        <topology evidence="1">Multi-pass membrane protein</topology>
    </subcellularLocation>
</comment>
<dbReference type="Proteomes" id="UP000523079">
    <property type="component" value="Unassembled WGS sequence"/>
</dbReference>
<evidence type="ECO:0000256" key="2">
    <source>
        <dbReference type="ARBA" id="ARBA00009142"/>
    </source>
</evidence>
<name>A0A7W3IQ72_9ACTN</name>
<comment type="caution">
    <text evidence="7">The sequence shown here is derived from an EMBL/GenBank/DDBJ whole genome shotgun (WGS) entry which is preliminary data.</text>
</comment>
<dbReference type="InterPro" id="IPR051598">
    <property type="entry name" value="TSUP/Inactive_protease-like"/>
</dbReference>
<keyword evidence="8" id="KW-1185">Reference proteome</keyword>
<feature type="transmembrane region" description="Helical" evidence="6">
    <location>
        <begin position="180"/>
        <end position="198"/>
    </location>
</feature>
<dbReference type="GO" id="GO:0005886">
    <property type="term" value="C:plasma membrane"/>
    <property type="evidence" value="ECO:0007669"/>
    <property type="project" value="UniProtKB-SubCell"/>
</dbReference>
<sequence>MRTLILIALLGVVTQLIVGSMGMGYGVIASTALVSIAALTPAVASATVHLAELGTTSSLGISHARLRNVDWGVVARIAVPGAVGAFAGAQTLSRLSVKAAAPVMSSLLAVLGAYILVRFTLGITTVIRGRLTARFLVPLGLVAGFVDSTGGGGWGSLTTTTLLADGRLEPRRIIGSMDTARFFVSLAAVLGFLTGMGVGQIQWLVVLALMLGGIVAAPVAAYLVKHVRAQPLGVAVGGLILVINTRVIMQAASAPAPLRWGVYAVIVGLVALGLTVVIRRMRREARASAAEVTVR</sequence>
<keyword evidence="3 6" id="KW-0812">Transmembrane</keyword>
<feature type="transmembrane region" description="Helical" evidence="6">
    <location>
        <begin position="204"/>
        <end position="224"/>
    </location>
</feature>
<organism evidence="7 8">
    <name type="scientific">Microlunatus kandeliicorticis</name>
    <dbReference type="NCBI Taxonomy" id="1759536"/>
    <lineage>
        <taxon>Bacteria</taxon>
        <taxon>Bacillati</taxon>
        <taxon>Actinomycetota</taxon>
        <taxon>Actinomycetes</taxon>
        <taxon>Propionibacteriales</taxon>
        <taxon>Propionibacteriaceae</taxon>
        <taxon>Microlunatus</taxon>
    </lineage>
</organism>
<dbReference type="AlphaFoldDB" id="A0A7W3IQ72"/>